<evidence type="ECO:0000313" key="7">
    <source>
        <dbReference type="Proteomes" id="UP000296159"/>
    </source>
</evidence>
<name>A0A2U1U722_9GAMM</name>
<dbReference type="GO" id="GO:0050519">
    <property type="term" value="F:holo-citrate lyase synthase activity"/>
    <property type="evidence" value="ECO:0007669"/>
    <property type="project" value="UniProtKB-EC"/>
</dbReference>
<comment type="catalytic activity">
    <reaction evidence="5">
        <text>apo-[citrate lyase ACP] + 2'-(5''-triphospho-alpha-D-ribosyl)-3'-dephospho-CoA = holo-[citrate lyase ACP] + diphosphate</text>
        <dbReference type="Rhea" id="RHEA:16333"/>
        <dbReference type="Rhea" id="RHEA-COMP:10157"/>
        <dbReference type="Rhea" id="RHEA-COMP:10158"/>
        <dbReference type="ChEBI" id="CHEBI:29999"/>
        <dbReference type="ChEBI" id="CHEBI:33019"/>
        <dbReference type="ChEBI" id="CHEBI:61378"/>
        <dbReference type="ChEBI" id="CHEBI:82683"/>
        <dbReference type="EC" id="2.7.7.61"/>
    </reaction>
</comment>
<reference evidence="6 7" key="1">
    <citation type="submission" date="2018-04" db="EMBL/GenBank/DDBJ databases">
        <title>Brenneria corticis sp.nov.</title>
        <authorList>
            <person name="Li Y."/>
        </authorList>
    </citation>
    <scope>NUCLEOTIDE SEQUENCE [LARGE SCALE GENOMIC DNA]</scope>
    <source>
        <strain evidence="6 7">CFCC 11842</strain>
    </source>
</reference>
<keyword evidence="7" id="KW-1185">Reference proteome</keyword>
<dbReference type="EC" id="2.7.7.61" evidence="1"/>
<dbReference type="NCBIfam" id="TIGR03124">
    <property type="entry name" value="citrate_citX"/>
    <property type="match status" value="1"/>
</dbReference>
<evidence type="ECO:0000256" key="2">
    <source>
        <dbReference type="ARBA" id="ARBA00016314"/>
    </source>
</evidence>
<dbReference type="GO" id="GO:0051191">
    <property type="term" value="P:prosthetic group biosynthetic process"/>
    <property type="evidence" value="ECO:0007669"/>
    <property type="project" value="InterPro"/>
</dbReference>
<evidence type="ECO:0000256" key="5">
    <source>
        <dbReference type="ARBA" id="ARBA00048574"/>
    </source>
</evidence>
<dbReference type="AlphaFoldDB" id="A0A2U1U722"/>
<gene>
    <name evidence="6" type="primary">citX</name>
    <name evidence="6" type="ORF">DDT56_07095</name>
</gene>
<evidence type="ECO:0000256" key="4">
    <source>
        <dbReference type="ARBA" id="ARBA00022695"/>
    </source>
</evidence>
<dbReference type="EMBL" id="QDKH01000007">
    <property type="protein sequence ID" value="PWC17466.1"/>
    <property type="molecule type" value="Genomic_DNA"/>
</dbReference>
<evidence type="ECO:0000313" key="6">
    <source>
        <dbReference type="EMBL" id="PWC17466.1"/>
    </source>
</evidence>
<dbReference type="InterPro" id="IPR005551">
    <property type="entry name" value="CitX"/>
</dbReference>
<keyword evidence="6" id="KW-0456">Lyase</keyword>
<proteinExistence type="predicted"/>
<organism evidence="6 7">
    <name type="scientific">Brenneria corticis</name>
    <dbReference type="NCBI Taxonomy" id="2173106"/>
    <lineage>
        <taxon>Bacteria</taxon>
        <taxon>Pseudomonadati</taxon>
        <taxon>Pseudomonadota</taxon>
        <taxon>Gammaproteobacteria</taxon>
        <taxon>Enterobacterales</taxon>
        <taxon>Pectobacteriaceae</taxon>
        <taxon>Brenneria</taxon>
    </lineage>
</organism>
<dbReference type="GO" id="GO:0016829">
    <property type="term" value="F:lyase activity"/>
    <property type="evidence" value="ECO:0007669"/>
    <property type="project" value="UniProtKB-KW"/>
</dbReference>
<evidence type="ECO:0000256" key="3">
    <source>
        <dbReference type="ARBA" id="ARBA00022679"/>
    </source>
</evidence>
<protein>
    <recommendedName>
        <fullName evidence="2">Apo-citrate lyase phosphoribosyl-dephospho-CoA transferase</fullName>
        <ecNumber evidence="1">2.7.7.61</ecNumber>
    </recommendedName>
</protein>
<accession>A0A2U1U722</accession>
<evidence type="ECO:0000256" key="1">
    <source>
        <dbReference type="ARBA" id="ARBA00012524"/>
    </source>
</evidence>
<dbReference type="Pfam" id="PF03802">
    <property type="entry name" value="CitX"/>
    <property type="match status" value="1"/>
</dbReference>
<sequence length="175" mass="19314">MDDPVPVTLEALLAAKERRAARQREWLTEHHATLVSLTLVTPGPVKDSAPYRLAMGEAIEALNTLCRQRGWPVLAQRTLWLTTGAEGLWAIGKDALTVKAAAIALEERHPLGRLWDIDVICPREGAIGRAMLAHEARRCLLCQQAAHACGRARNHPLPELVRHVEGMLNAYFNPA</sequence>
<keyword evidence="4" id="KW-0548">Nucleotidyltransferase</keyword>
<dbReference type="Proteomes" id="UP000296159">
    <property type="component" value="Unassembled WGS sequence"/>
</dbReference>
<keyword evidence="3" id="KW-0808">Transferase</keyword>
<comment type="caution">
    <text evidence="6">The sequence shown here is derived from an EMBL/GenBank/DDBJ whole genome shotgun (WGS) entry which is preliminary data.</text>
</comment>